<gene>
    <name evidence="1" type="ORF">LTS18_014353</name>
</gene>
<dbReference type="EMBL" id="JAWDJW010000458">
    <property type="protein sequence ID" value="KAK3080657.1"/>
    <property type="molecule type" value="Genomic_DNA"/>
</dbReference>
<accession>A0ACC3DVF9</accession>
<name>A0ACC3DVF9_9PEZI</name>
<comment type="caution">
    <text evidence="1">The sequence shown here is derived from an EMBL/GenBank/DDBJ whole genome shotgun (WGS) entry which is preliminary data.</text>
</comment>
<evidence type="ECO:0000313" key="2">
    <source>
        <dbReference type="Proteomes" id="UP001186974"/>
    </source>
</evidence>
<protein>
    <submittedName>
        <fullName evidence="1">Uncharacterized protein</fullName>
    </submittedName>
</protein>
<dbReference type="Proteomes" id="UP001186974">
    <property type="component" value="Unassembled WGS sequence"/>
</dbReference>
<organism evidence="1 2">
    <name type="scientific">Coniosporium uncinatum</name>
    <dbReference type="NCBI Taxonomy" id="93489"/>
    <lineage>
        <taxon>Eukaryota</taxon>
        <taxon>Fungi</taxon>
        <taxon>Dikarya</taxon>
        <taxon>Ascomycota</taxon>
        <taxon>Pezizomycotina</taxon>
        <taxon>Dothideomycetes</taxon>
        <taxon>Dothideomycetes incertae sedis</taxon>
        <taxon>Coniosporium</taxon>
    </lineage>
</organism>
<proteinExistence type="predicted"/>
<reference evidence="1" key="1">
    <citation type="submission" date="2024-09" db="EMBL/GenBank/DDBJ databases">
        <title>Black Yeasts Isolated from many extreme environments.</title>
        <authorList>
            <person name="Coleine C."/>
            <person name="Stajich J.E."/>
            <person name="Selbmann L."/>
        </authorList>
    </citation>
    <scope>NUCLEOTIDE SEQUENCE</scope>
    <source>
        <strain evidence="1">CCFEE 5737</strain>
    </source>
</reference>
<evidence type="ECO:0000313" key="1">
    <source>
        <dbReference type="EMBL" id="KAK3080657.1"/>
    </source>
</evidence>
<feature type="non-terminal residue" evidence="1">
    <location>
        <position position="1401"/>
    </location>
</feature>
<keyword evidence="2" id="KW-1185">Reference proteome</keyword>
<sequence>MVELGPNVYVQNGTASDSTATRRITRNQAEPLSVLVFLDFAIGATEALEILHHGNQITHGELRGDAFHFNRATGAVKMVNFGGGARAFENGLTSAGWSSLEREKGVEHKLQFIAPEQTGRLPAEPDTRTDIYSLGVLFYTMLTNETPFDGTTPLEVMQNVLSRRIPPVASRRIDVPDALSAVIQRMTAKNIEERYKSTSGLKHDLIQIQKLLCEADEDNMKNFRLGAKDVSTVYRLPPHLIGRQQERQTIVDVIEAVSARQWQSPSLTKKLNSLSSGSTISSDFRPDIPMIDDMMSDSTSSRDSERNHSSVGPQTLTQLHANHNSQESVQRSEVSITDENQQSSDETAPGMEGRSSHFSYEATGSSIERSSMQLQSPSDGPSLLMRNAQRIKRKGKCEVISISGVAGLGKSSLVQSIHTVARRHGFFASAKFDQVKRTPFELPLRLMSSIFRQIFSEADVTTEFHNNVRALVKPVWKTLHSYLDLPPWLLDTGTDGQATPHVTTSPTNNARRLSQAAVHCGGRGHTAADWMRTGGSSKSSRFQNLFLSVLRILAAQAFICFCIDDLQFADEESLELIMSIVSNRIPIVLILTYREREHLPQNVLEMMASSTQIELKPFTEDEIAEYVSETLHRSKDYVLPLVAVIHERTRGNPFFVREMMDVAYRKQCIFYDWRDSTWVFDLDRAFTEFQSPSYECQITNDFVTKRLEELPAPTRSLLAWAALVGNSFSYSLVKACMLSERNATPASSKELSLSDTDPVAGLQGALATYIIMPGNDEDRFRFAHDRYLQAALSFSKDNEAEMHYIIAKNMIEHGYKDNTSTSTKGLYVRSRHVCLAADVIRVREERRAPFRDLLYQTAEDASFAGARQSALYYYTHCLKLLQDQPWDDSKVDVSYEETLLLFTRTAECFWYGSILDKALGLIQTVFENAKDAVDRAPSCIIESRIHAVRGDSFAALQSMKRCLSDLGVEIPDTTWEQCDADFHRFCSIIQGMPRELLLSKPVAADRVLLTIGVVLTECISAAFWSNSLLFFQLSMILINIHLNKGSFPQASMGYMHFASIAAGRFGMTQFACDTGDIAESLFEIFPDDHYTIGRGHTLLALFIGHLKTHIGAQIPVLQKAMEATVLSGDRILSILNLGICAAFKVWTSHDLSEVEAFVNEAPVEFQNWQEDLRGGVFLIAVRQYARALQGKTQVNTAERVLCDEEHESADYLNYIDTRASNPKRPRTIYLSYKMVILFRYGHFHRAIEIGEKLLTMMDSIFSMRYYYSNLTYLSLSYFAAIRENPDRHDRNDILQRITTYIGKLRICGEVNDINYAGWILILEAEMAELRKEYAEAINKYESALDHLEIHNFTLDEALCFELYAEALIRRRALRPARNLLRECIGAYRKLNAMGKATHVAE</sequence>